<evidence type="ECO:0000256" key="7">
    <source>
        <dbReference type="SAM" id="Phobius"/>
    </source>
</evidence>
<evidence type="ECO:0000256" key="6">
    <source>
        <dbReference type="ARBA" id="ARBA00023180"/>
    </source>
</evidence>
<dbReference type="EMBL" id="CVRI01000048">
    <property type="protein sequence ID" value="CRK98821.1"/>
    <property type="molecule type" value="Genomic_DNA"/>
</dbReference>
<keyword evidence="6" id="KW-0325">Glycoprotein</keyword>
<feature type="transmembrane region" description="Helical" evidence="7">
    <location>
        <begin position="175"/>
        <end position="192"/>
    </location>
</feature>
<sequence>MALLGAQLVITLIFVSLIQKLSPHFSLAKWILCSTGLLRYLHPTDDELRQLAGVPKEKSGRGKDKRNGYTHTEKSSSFHIPRCLDIQLETTKITHYDVLHLRYFTEYQWLIDFSLYAAIVYCISETYHFFVPIKDEVNLSMLWCLLVIFFAFKLLASLTIQYFKSDESIGERSTCIVTGFIYLLIAMIAVILPERILEVGLNTAYDKFNEGAGKFLAEQGVSNSGPASKIVLLFFIAVCCGIIGAIFTFPGLRMAKMHFDSLKYCKDRKLLKIILNINFAMPFLLVLLWVKPVSRDYLTTRIFSGMEKPLMESEMFEAMRLYAIIFAVILRICLMPIYLQAYLNLAFDRVEDQKKEAGRITNTEFQRKITSIFYYLCVVTLQYAAPILMCLFLSFMYKTLGGYSWSWKTNILVAEECSADLDDLIPATTTETPQVTEPIEPSIVQVAESFHLSLQNLKSVFTEEVYRGVLGFATWWTVFVWFASSSLGMFYQTYFTNKT</sequence>
<feature type="signal peptide" evidence="8">
    <location>
        <begin position="1"/>
        <end position="28"/>
    </location>
</feature>
<proteinExistence type="inferred from homology"/>
<dbReference type="PANTHER" id="PTHR13624">
    <property type="entry name" value="RE42071P"/>
    <property type="match status" value="1"/>
</dbReference>
<dbReference type="PANTHER" id="PTHR13624:SF6">
    <property type="entry name" value="EMEI"/>
    <property type="match status" value="1"/>
</dbReference>
<evidence type="ECO:0000256" key="5">
    <source>
        <dbReference type="ARBA" id="ARBA00023136"/>
    </source>
</evidence>
<evidence type="ECO:0000256" key="2">
    <source>
        <dbReference type="ARBA" id="ARBA00009706"/>
    </source>
</evidence>
<evidence type="ECO:0000256" key="8">
    <source>
        <dbReference type="SAM" id="SignalP"/>
    </source>
</evidence>
<dbReference type="Proteomes" id="UP000183832">
    <property type="component" value="Unassembled WGS sequence"/>
</dbReference>
<keyword evidence="4 7" id="KW-1133">Transmembrane helix</keyword>
<keyword evidence="5 7" id="KW-0472">Membrane</keyword>
<dbReference type="InterPro" id="IPR019395">
    <property type="entry name" value="Transmembrane_161A/B"/>
</dbReference>
<organism evidence="9 10">
    <name type="scientific">Clunio marinus</name>
    <dbReference type="NCBI Taxonomy" id="568069"/>
    <lineage>
        <taxon>Eukaryota</taxon>
        <taxon>Metazoa</taxon>
        <taxon>Ecdysozoa</taxon>
        <taxon>Arthropoda</taxon>
        <taxon>Hexapoda</taxon>
        <taxon>Insecta</taxon>
        <taxon>Pterygota</taxon>
        <taxon>Neoptera</taxon>
        <taxon>Endopterygota</taxon>
        <taxon>Diptera</taxon>
        <taxon>Nematocera</taxon>
        <taxon>Chironomoidea</taxon>
        <taxon>Chironomidae</taxon>
        <taxon>Clunio</taxon>
    </lineage>
</organism>
<dbReference type="Pfam" id="PF10268">
    <property type="entry name" value="Tmemb_161AB"/>
    <property type="match status" value="1"/>
</dbReference>
<dbReference type="STRING" id="568069.A0A1J1IEY0"/>
<keyword evidence="10" id="KW-1185">Reference proteome</keyword>
<gene>
    <name evidence="9" type="ORF">CLUMA_CG011941</name>
</gene>
<dbReference type="OrthoDB" id="784140at2759"/>
<feature type="transmembrane region" description="Helical" evidence="7">
    <location>
        <begin position="270"/>
        <end position="290"/>
    </location>
</feature>
<evidence type="ECO:0000256" key="1">
    <source>
        <dbReference type="ARBA" id="ARBA00004141"/>
    </source>
</evidence>
<reference evidence="9 10" key="1">
    <citation type="submission" date="2015-04" db="EMBL/GenBank/DDBJ databases">
        <authorList>
            <person name="Syromyatnikov M.Y."/>
            <person name="Popov V.N."/>
        </authorList>
    </citation>
    <scope>NUCLEOTIDE SEQUENCE [LARGE SCALE GENOMIC DNA]</scope>
</reference>
<feature type="transmembrane region" description="Helical" evidence="7">
    <location>
        <begin position="140"/>
        <end position="163"/>
    </location>
</feature>
<comment type="similarity">
    <text evidence="2">Belongs to the TMEM161 family.</text>
</comment>
<keyword evidence="8" id="KW-0732">Signal</keyword>
<name>A0A1J1IEY0_9DIPT</name>
<feature type="transmembrane region" description="Helical" evidence="7">
    <location>
        <begin position="319"/>
        <end position="339"/>
    </location>
</feature>
<feature type="transmembrane region" description="Helical" evidence="7">
    <location>
        <begin position="372"/>
        <end position="397"/>
    </location>
</feature>
<accession>A0A1J1IEY0</accession>
<evidence type="ECO:0000256" key="4">
    <source>
        <dbReference type="ARBA" id="ARBA00022989"/>
    </source>
</evidence>
<keyword evidence="3 7" id="KW-0812">Transmembrane</keyword>
<evidence type="ECO:0000313" key="9">
    <source>
        <dbReference type="EMBL" id="CRK98821.1"/>
    </source>
</evidence>
<evidence type="ECO:0000256" key="3">
    <source>
        <dbReference type="ARBA" id="ARBA00022692"/>
    </source>
</evidence>
<dbReference type="GO" id="GO:0016020">
    <property type="term" value="C:membrane"/>
    <property type="evidence" value="ECO:0007669"/>
    <property type="project" value="UniProtKB-SubCell"/>
</dbReference>
<dbReference type="AlphaFoldDB" id="A0A1J1IEY0"/>
<feature type="transmembrane region" description="Helical" evidence="7">
    <location>
        <begin position="230"/>
        <end position="249"/>
    </location>
</feature>
<feature type="chain" id="PRO_5009619112" evidence="8">
    <location>
        <begin position="29"/>
        <end position="499"/>
    </location>
</feature>
<protein>
    <submittedName>
        <fullName evidence="9">CLUMA_CG011941, isoform A</fullName>
    </submittedName>
</protein>
<comment type="subcellular location">
    <subcellularLocation>
        <location evidence="1">Membrane</location>
        <topology evidence="1">Multi-pass membrane protein</topology>
    </subcellularLocation>
</comment>
<feature type="transmembrane region" description="Helical" evidence="7">
    <location>
        <begin position="469"/>
        <end position="491"/>
    </location>
</feature>
<evidence type="ECO:0000313" key="10">
    <source>
        <dbReference type="Proteomes" id="UP000183832"/>
    </source>
</evidence>